<comment type="caution">
    <text evidence="11">The sequence shown here is derived from an EMBL/GenBank/DDBJ whole genome shotgun (WGS) entry which is preliminary data.</text>
</comment>
<evidence type="ECO:0000256" key="1">
    <source>
        <dbReference type="ARBA" id="ARBA00004429"/>
    </source>
</evidence>
<dbReference type="EMBL" id="NEVV01000001">
    <property type="protein sequence ID" value="OZI81038.1"/>
    <property type="molecule type" value="Genomic_DNA"/>
</dbReference>
<organism evidence="11 12">
    <name type="scientific">Bordetella genomosp. 6</name>
    <dbReference type="NCBI Taxonomy" id="463024"/>
    <lineage>
        <taxon>Bacteria</taxon>
        <taxon>Pseudomonadati</taxon>
        <taxon>Pseudomonadota</taxon>
        <taxon>Betaproteobacteria</taxon>
        <taxon>Burkholderiales</taxon>
        <taxon>Alcaligenaceae</taxon>
        <taxon>Bordetella</taxon>
    </lineage>
</organism>
<feature type="transmembrane region" description="Helical" evidence="9">
    <location>
        <begin position="105"/>
        <end position="128"/>
    </location>
</feature>
<dbReference type="PANTHER" id="PTHR35011">
    <property type="entry name" value="2,3-DIKETO-L-GULONATE TRAP TRANSPORTER SMALL PERMEASE PROTEIN YIAM"/>
    <property type="match status" value="1"/>
</dbReference>
<evidence type="ECO:0000256" key="8">
    <source>
        <dbReference type="ARBA" id="ARBA00038436"/>
    </source>
</evidence>
<keyword evidence="3" id="KW-1003">Cell membrane</keyword>
<feature type="transmembrane region" description="Helical" evidence="9">
    <location>
        <begin position="32"/>
        <end position="59"/>
    </location>
</feature>
<gene>
    <name evidence="11" type="ORF">CAL23_04760</name>
</gene>
<evidence type="ECO:0000256" key="9">
    <source>
        <dbReference type="RuleBase" id="RU369079"/>
    </source>
</evidence>
<proteinExistence type="inferred from homology"/>
<evidence type="ECO:0000313" key="12">
    <source>
        <dbReference type="Proteomes" id="UP000216524"/>
    </source>
</evidence>
<comment type="function">
    <text evidence="9">Part of the tripartite ATP-independent periplasmic (TRAP) transport system.</text>
</comment>
<keyword evidence="4 9" id="KW-0997">Cell inner membrane</keyword>
<dbReference type="InterPro" id="IPR055348">
    <property type="entry name" value="DctQ"/>
</dbReference>
<comment type="similarity">
    <text evidence="8 9">Belongs to the TRAP transporter small permease family.</text>
</comment>
<protein>
    <recommendedName>
        <fullName evidence="9">TRAP transporter small permease protein</fullName>
    </recommendedName>
</protein>
<keyword evidence="7 9" id="KW-0472">Membrane</keyword>
<keyword evidence="5 9" id="KW-0812">Transmembrane</keyword>
<evidence type="ECO:0000256" key="3">
    <source>
        <dbReference type="ARBA" id="ARBA00022475"/>
    </source>
</evidence>
<accession>A0ABX4FGK0</accession>
<evidence type="ECO:0000256" key="4">
    <source>
        <dbReference type="ARBA" id="ARBA00022519"/>
    </source>
</evidence>
<keyword evidence="12" id="KW-1185">Reference proteome</keyword>
<feature type="domain" description="Tripartite ATP-independent periplasmic transporters DctQ component" evidence="10">
    <location>
        <begin position="42"/>
        <end position="172"/>
    </location>
</feature>
<evidence type="ECO:0000256" key="6">
    <source>
        <dbReference type="ARBA" id="ARBA00022989"/>
    </source>
</evidence>
<sequence length="181" mass="18633">MNAASPSSASLAGPAPGSAIDRAERWLLRGEMAVSVAALAVIMATVAVSVAARALLLPIPNLTEWAVTAMSALTFLGASACTALRRHINIEVVDLLPAGALRFAAHLASLLAQLVFGVMFAITAWGFFDYALDSGERLIDLGTPVALPSGLMVAGAALIALHAALAIYRLVAGRPSLEFAQ</sequence>
<evidence type="ECO:0000259" key="10">
    <source>
        <dbReference type="Pfam" id="PF04290"/>
    </source>
</evidence>
<feature type="transmembrane region" description="Helical" evidence="9">
    <location>
        <begin position="148"/>
        <end position="171"/>
    </location>
</feature>
<keyword evidence="2 9" id="KW-0813">Transport</keyword>
<evidence type="ECO:0000256" key="5">
    <source>
        <dbReference type="ARBA" id="ARBA00022692"/>
    </source>
</evidence>
<dbReference type="PANTHER" id="PTHR35011:SF2">
    <property type="entry name" value="2,3-DIKETO-L-GULONATE TRAP TRANSPORTER SMALL PERMEASE PROTEIN YIAM"/>
    <property type="match status" value="1"/>
</dbReference>
<evidence type="ECO:0000313" key="11">
    <source>
        <dbReference type="EMBL" id="OZI81038.1"/>
    </source>
</evidence>
<reference evidence="11 12" key="1">
    <citation type="submission" date="2017-05" db="EMBL/GenBank/DDBJ databases">
        <title>Complete and WGS of Bordetella genogroups.</title>
        <authorList>
            <person name="Spilker T."/>
            <person name="Lipuma J."/>
        </authorList>
    </citation>
    <scope>NUCLEOTIDE SEQUENCE [LARGE SCALE GENOMIC DNA]</scope>
    <source>
        <strain evidence="11 12">AU3139</strain>
    </source>
</reference>
<keyword evidence="6 9" id="KW-1133">Transmembrane helix</keyword>
<feature type="transmembrane region" description="Helical" evidence="9">
    <location>
        <begin position="65"/>
        <end position="84"/>
    </location>
</feature>
<dbReference type="Pfam" id="PF04290">
    <property type="entry name" value="DctQ"/>
    <property type="match status" value="1"/>
</dbReference>
<comment type="subunit">
    <text evidence="9">The complex comprises the extracytoplasmic solute receptor protein and the two transmembrane proteins.</text>
</comment>
<comment type="subcellular location">
    <subcellularLocation>
        <location evidence="1 9">Cell inner membrane</location>
        <topology evidence="1 9">Multi-pass membrane protein</topology>
    </subcellularLocation>
</comment>
<dbReference type="InterPro" id="IPR007387">
    <property type="entry name" value="TRAP_DctQ"/>
</dbReference>
<evidence type="ECO:0000256" key="7">
    <source>
        <dbReference type="ARBA" id="ARBA00023136"/>
    </source>
</evidence>
<dbReference type="Proteomes" id="UP000216524">
    <property type="component" value="Unassembled WGS sequence"/>
</dbReference>
<evidence type="ECO:0000256" key="2">
    <source>
        <dbReference type="ARBA" id="ARBA00022448"/>
    </source>
</evidence>
<name>A0ABX4FGK0_9BORD</name>
<dbReference type="RefSeq" id="WP_086092336.1">
    <property type="nucleotide sequence ID" value="NZ_CP021107.1"/>
</dbReference>